<evidence type="ECO:0000256" key="8">
    <source>
        <dbReference type="ARBA" id="ARBA00031306"/>
    </source>
</evidence>
<evidence type="ECO:0000256" key="9">
    <source>
        <dbReference type="ARBA" id="ARBA00048540"/>
    </source>
</evidence>
<sequence>MIKKILAIGLSLFLIIPMVSCSKKDEKVDKYATKMDTIMHLTAYGPNASEAIDEAFKRVDEIEKIASSSIETSDVNKINEAAGKEYVKVHPEIVKIIKTSIEYSKISNGAFDITVSPLIKLWGIGTDQERVPADSEIKDKLALVGYKNISINESDNSVKLMKAGMAIDLGGVAKGFTADEIVKVFKKYGVNSAIINLGGSSIYTLGVKPDKTQWSVAIQNPRKEKNEGNIGIVKLNQGALSTSGDYQRFFIKDGKRYHHILDPFTGYPADAGVMSDTILIDSSIADCNMLADILTKVTFVSGVDKGMKIIDSIKGISCMAVTTDFKIYKSSKWDTKIEELSPDFKMAN</sequence>
<evidence type="ECO:0000256" key="1">
    <source>
        <dbReference type="ARBA" id="ARBA00011955"/>
    </source>
</evidence>
<keyword evidence="3 10" id="KW-0285">Flavoprotein</keyword>
<protein>
    <recommendedName>
        <fullName evidence="2 10">FAD:protein FMN transferase</fullName>
        <ecNumber evidence="1 10">2.7.1.180</ecNumber>
    </recommendedName>
    <alternativeName>
        <fullName evidence="8 10">Flavin transferase</fullName>
    </alternativeName>
</protein>
<comment type="cofactor">
    <cofactor evidence="11">
        <name>Mg(2+)</name>
        <dbReference type="ChEBI" id="CHEBI:18420"/>
    </cofactor>
    <cofactor evidence="11">
        <name>Mn(2+)</name>
        <dbReference type="ChEBI" id="CHEBI:29035"/>
    </cofactor>
    <text evidence="11">Magnesium. Can also use manganese.</text>
</comment>
<dbReference type="InterPro" id="IPR024932">
    <property type="entry name" value="ApbE"/>
</dbReference>
<keyword evidence="4 10" id="KW-0808">Transferase</keyword>
<evidence type="ECO:0000256" key="4">
    <source>
        <dbReference type="ARBA" id="ARBA00022679"/>
    </source>
</evidence>
<keyword evidence="13" id="KW-1185">Reference proteome</keyword>
<reference evidence="12" key="1">
    <citation type="journal article" date="2023" name="Int. J. Syst. Evol. Microbiol.">
        <title>&lt;i&gt;Clostridium folliculivorans&lt;/i&gt; sp. nov., isolated from soil samples of an organic paddy in Japan.</title>
        <authorList>
            <person name="Tazawa J."/>
            <person name="Kobayashi H."/>
            <person name="Tanizawa Y."/>
            <person name="Uchino A."/>
            <person name="Tanaka F."/>
            <person name="Urashima Y."/>
            <person name="Miura S."/>
            <person name="Sakamoto M."/>
            <person name="Ohkuma M."/>
            <person name="Tohno M."/>
        </authorList>
    </citation>
    <scope>NUCLEOTIDE SEQUENCE</scope>
    <source>
        <strain evidence="12">D1-1</strain>
    </source>
</reference>
<dbReference type="AlphaFoldDB" id="A0A9W5Y5M1"/>
<dbReference type="Proteomes" id="UP001057868">
    <property type="component" value="Unassembled WGS sequence"/>
</dbReference>
<evidence type="ECO:0000256" key="7">
    <source>
        <dbReference type="ARBA" id="ARBA00022842"/>
    </source>
</evidence>
<feature type="binding site" evidence="11">
    <location>
        <position position="171"/>
    </location>
    <ligand>
        <name>Mg(2+)</name>
        <dbReference type="ChEBI" id="CHEBI:18420"/>
    </ligand>
</feature>
<feature type="binding site" evidence="11">
    <location>
        <position position="292"/>
    </location>
    <ligand>
        <name>Mg(2+)</name>
        <dbReference type="ChEBI" id="CHEBI:18420"/>
    </ligand>
</feature>
<comment type="similarity">
    <text evidence="10">Belongs to the ApbE family.</text>
</comment>
<dbReference type="PIRSF" id="PIRSF006268">
    <property type="entry name" value="ApbE"/>
    <property type="match status" value="1"/>
</dbReference>
<dbReference type="GO" id="GO:0016740">
    <property type="term" value="F:transferase activity"/>
    <property type="evidence" value="ECO:0007669"/>
    <property type="project" value="UniProtKB-UniRule"/>
</dbReference>
<proteinExistence type="inferred from homology"/>
<dbReference type="Pfam" id="PF02424">
    <property type="entry name" value="ApbE"/>
    <property type="match status" value="1"/>
</dbReference>
<evidence type="ECO:0000256" key="5">
    <source>
        <dbReference type="ARBA" id="ARBA00022723"/>
    </source>
</evidence>
<comment type="catalytic activity">
    <reaction evidence="9 10">
        <text>L-threonyl-[protein] + FAD = FMN-L-threonyl-[protein] + AMP + H(+)</text>
        <dbReference type="Rhea" id="RHEA:36847"/>
        <dbReference type="Rhea" id="RHEA-COMP:11060"/>
        <dbReference type="Rhea" id="RHEA-COMP:11061"/>
        <dbReference type="ChEBI" id="CHEBI:15378"/>
        <dbReference type="ChEBI" id="CHEBI:30013"/>
        <dbReference type="ChEBI" id="CHEBI:57692"/>
        <dbReference type="ChEBI" id="CHEBI:74257"/>
        <dbReference type="ChEBI" id="CHEBI:456215"/>
        <dbReference type="EC" id="2.7.1.180"/>
    </reaction>
</comment>
<keyword evidence="6 10" id="KW-0274">FAD</keyword>
<dbReference type="Gene3D" id="3.10.520.10">
    <property type="entry name" value="ApbE-like domains"/>
    <property type="match status" value="1"/>
</dbReference>
<evidence type="ECO:0000256" key="6">
    <source>
        <dbReference type="ARBA" id="ARBA00022827"/>
    </source>
</evidence>
<dbReference type="InterPro" id="IPR003374">
    <property type="entry name" value="ApbE-like_sf"/>
</dbReference>
<gene>
    <name evidence="12" type="ORF">CFOLD11_38170</name>
</gene>
<dbReference type="GO" id="GO:0046872">
    <property type="term" value="F:metal ion binding"/>
    <property type="evidence" value="ECO:0007669"/>
    <property type="project" value="UniProtKB-UniRule"/>
</dbReference>
<organism evidence="12 13">
    <name type="scientific">Clostridium folliculivorans</name>
    <dbReference type="NCBI Taxonomy" id="2886038"/>
    <lineage>
        <taxon>Bacteria</taxon>
        <taxon>Bacillati</taxon>
        <taxon>Bacillota</taxon>
        <taxon>Clostridia</taxon>
        <taxon>Eubacteriales</taxon>
        <taxon>Clostridiaceae</taxon>
        <taxon>Clostridium</taxon>
    </lineage>
</organism>
<evidence type="ECO:0000256" key="3">
    <source>
        <dbReference type="ARBA" id="ARBA00022630"/>
    </source>
</evidence>
<evidence type="ECO:0000256" key="11">
    <source>
        <dbReference type="PIRSR" id="PIRSR006268-2"/>
    </source>
</evidence>
<dbReference type="PANTHER" id="PTHR30040:SF2">
    <property type="entry name" value="FAD:PROTEIN FMN TRANSFERASE"/>
    <property type="match status" value="1"/>
</dbReference>
<accession>A0A9W5Y5M1</accession>
<dbReference type="RefSeq" id="WP_261853868.1">
    <property type="nucleotide sequence ID" value="NZ_BQXY01000008.1"/>
</dbReference>
<evidence type="ECO:0000313" key="13">
    <source>
        <dbReference type="Proteomes" id="UP001057868"/>
    </source>
</evidence>
<dbReference type="SUPFAM" id="SSF143631">
    <property type="entry name" value="ApbE-like"/>
    <property type="match status" value="1"/>
</dbReference>
<keyword evidence="7 10" id="KW-0460">Magnesium</keyword>
<comment type="caution">
    <text evidence="12">The sequence shown here is derived from an EMBL/GenBank/DDBJ whole genome shotgun (WGS) entry which is preliminary data.</text>
</comment>
<dbReference type="EC" id="2.7.1.180" evidence="1 10"/>
<dbReference type="EMBL" id="BQXY01000008">
    <property type="protein sequence ID" value="GKU26990.1"/>
    <property type="molecule type" value="Genomic_DNA"/>
</dbReference>
<evidence type="ECO:0000256" key="10">
    <source>
        <dbReference type="PIRNR" id="PIRNR006268"/>
    </source>
</evidence>
<dbReference type="PANTHER" id="PTHR30040">
    <property type="entry name" value="THIAMINE BIOSYNTHESIS LIPOPROTEIN APBE"/>
    <property type="match status" value="1"/>
</dbReference>
<keyword evidence="5 10" id="KW-0479">Metal-binding</keyword>
<evidence type="ECO:0000313" key="12">
    <source>
        <dbReference type="EMBL" id="GKU26990.1"/>
    </source>
</evidence>
<evidence type="ECO:0000256" key="2">
    <source>
        <dbReference type="ARBA" id="ARBA00016337"/>
    </source>
</evidence>
<name>A0A9W5Y5M1_9CLOT</name>